<keyword evidence="4" id="KW-1185">Reference proteome</keyword>
<comment type="caution">
    <text evidence="3">The sequence shown here is derived from an EMBL/GenBank/DDBJ whole genome shotgun (WGS) entry which is preliminary data.</text>
</comment>
<dbReference type="Proteomes" id="UP001153069">
    <property type="component" value="Unassembled WGS sequence"/>
</dbReference>
<feature type="chain" id="PRO_5040243201" evidence="2">
    <location>
        <begin position="39"/>
        <end position="775"/>
    </location>
</feature>
<organism evidence="3 4">
    <name type="scientific">Seminavis robusta</name>
    <dbReference type="NCBI Taxonomy" id="568900"/>
    <lineage>
        <taxon>Eukaryota</taxon>
        <taxon>Sar</taxon>
        <taxon>Stramenopiles</taxon>
        <taxon>Ochrophyta</taxon>
        <taxon>Bacillariophyta</taxon>
        <taxon>Bacillariophyceae</taxon>
        <taxon>Bacillariophycidae</taxon>
        <taxon>Naviculales</taxon>
        <taxon>Naviculaceae</taxon>
        <taxon>Seminavis</taxon>
    </lineage>
</organism>
<dbReference type="EMBL" id="CAICTM010000455">
    <property type="protein sequence ID" value="CAB9510851.1"/>
    <property type="molecule type" value="Genomic_DNA"/>
</dbReference>
<sequence length="775" mass="85170">MKISSSTCSSSSRRRRKKNSLVLLLLLCLVSTIQVATGCGVIFSRTSKDDDEMVIRQAAVVFAMDHTTSVHMHIQLFYEGASAKDDEFAWILPIPASDNTRVSLGTDVLFHSLAQATRPRFELEMEMNSKSCGSSSSLEQQEAQQPYACPFPKDAMSGNTPSSSAKDDTYSHTSGEEQAEEFSILSEFAILQAPNSNTNSSSTAASSSGKNTNILEWLAQNNYRTPPKTHSFIHYYAQQGHQFVALRFQPASTTRGEIQPIVVTFEKTPQEQSDQFAARLPMQWASLAGTNDNNYDIQVYFLANARVTPVNYLDVTLDDALHDWVGCYHNPSCHEDNYRQRFSQATGATGTDNQTQMMITEYAGNSSILDVAIPLTAIDLYEAENPLEFLQMLAHANVPSTPHVLSIIHQFLPPIFSETAPPFCQQLTTVYQDQGNSSSSTIIPVAPCLVNYHPTPDWRWDPIELAIQLEEHVFIPSKYAQATLQDYPYLTSLYTRVSSSRTAMNDAFFAFTTLEQDSSVSPIHRATASPQCRKSDGTPVALKISTHDDTRTSTATVPATVGCHGWFPTIPQPLDPQVATATEVTAWGVPRTGAWVTVSDYTYPVVEDVVILGNRTTTTTTITTTNSTTGQQDVVILGNGTTATLTTTTTSSTVILAAPLLLEPEQLQDEYPPQPMHQTSVIYREPPPESVIANSTEQEDDYRGQQVEQPPTTIPPRTSSPSTEQLVTLVDGKDVIGSTWPFSYASTEVSGAIKAECLCEVLVLGLTLAPLLWFF</sequence>
<name>A0A9N8HE46_9STRA</name>
<dbReference type="AlphaFoldDB" id="A0A9N8HE46"/>
<evidence type="ECO:0000256" key="2">
    <source>
        <dbReference type="SAM" id="SignalP"/>
    </source>
</evidence>
<proteinExistence type="predicted"/>
<evidence type="ECO:0000313" key="4">
    <source>
        <dbReference type="Proteomes" id="UP001153069"/>
    </source>
</evidence>
<feature type="compositionally biased region" description="Low complexity" evidence="1">
    <location>
        <begin position="134"/>
        <end position="145"/>
    </location>
</feature>
<reference evidence="3" key="1">
    <citation type="submission" date="2020-06" db="EMBL/GenBank/DDBJ databases">
        <authorList>
            <consortium name="Plant Systems Biology data submission"/>
        </authorList>
    </citation>
    <scope>NUCLEOTIDE SEQUENCE</scope>
    <source>
        <strain evidence="3">D6</strain>
    </source>
</reference>
<evidence type="ECO:0000313" key="3">
    <source>
        <dbReference type="EMBL" id="CAB9510851.1"/>
    </source>
</evidence>
<keyword evidence="2" id="KW-0732">Signal</keyword>
<feature type="region of interest" description="Disordered" evidence="1">
    <location>
        <begin position="128"/>
        <end position="177"/>
    </location>
</feature>
<protein>
    <submittedName>
        <fullName evidence="3">Uncharacterized protein conserved in bacteria (DUF2330)</fullName>
    </submittedName>
</protein>
<feature type="region of interest" description="Disordered" evidence="1">
    <location>
        <begin position="696"/>
        <end position="723"/>
    </location>
</feature>
<evidence type="ECO:0000256" key="1">
    <source>
        <dbReference type="SAM" id="MobiDB-lite"/>
    </source>
</evidence>
<feature type="signal peptide" evidence="2">
    <location>
        <begin position="1"/>
        <end position="38"/>
    </location>
</feature>
<gene>
    <name evidence="3" type="ORF">SEMRO_456_G146640.1</name>
</gene>
<accession>A0A9N8HE46</accession>
<dbReference type="InterPro" id="IPR019283">
    <property type="entry name" value="DUF2330"/>
</dbReference>
<dbReference type="Pfam" id="PF10092">
    <property type="entry name" value="DUF2330"/>
    <property type="match status" value="1"/>
</dbReference>